<keyword evidence="1" id="KW-0812">Transmembrane</keyword>
<dbReference type="EMBL" id="PGOL01000494">
    <property type="protein sequence ID" value="PKI69547.1"/>
    <property type="molecule type" value="Genomic_DNA"/>
</dbReference>
<dbReference type="PANTHER" id="PTHR11439:SF455">
    <property type="entry name" value="RLK (RECEPTOR-LIKE PROTEIN KINASE) 8, PUTATIVE-RELATED"/>
    <property type="match status" value="1"/>
</dbReference>
<keyword evidence="1" id="KW-1133">Transmembrane helix</keyword>
<dbReference type="InterPro" id="IPR043502">
    <property type="entry name" value="DNA/RNA_pol_sf"/>
</dbReference>
<keyword evidence="4" id="KW-1185">Reference proteome</keyword>
<dbReference type="Pfam" id="PF07727">
    <property type="entry name" value="RVT_2"/>
    <property type="match status" value="1"/>
</dbReference>
<dbReference type="AlphaFoldDB" id="A0A2I0KM21"/>
<dbReference type="Proteomes" id="UP000233551">
    <property type="component" value="Unassembled WGS sequence"/>
</dbReference>
<dbReference type="STRING" id="22663.A0A2I0KM21"/>
<name>A0A2I0KM21_PUNGR</name>
<evidence type="ECO:0000256" key="1">
    <source>
        <dbReference type="SAM" id="Phobius"/>
    </source>
</evidence>
<comment type="caution">
    <text evidence="3">The sequence shown here is derived from an EMBL/GenBank/DDBJ whole genome shotgun (WGS) entry which is preliminary data.</text>
</comment>
<gene>
    <name evidence="3" type="ORF">CRG98_010075</name>
</gene>
<proteinExistence type="predicted"/>
<protein>
    <recommendedName>
        <fullName evidence="2">Reverse transcriptase Ty1/copia-type domain-containing protein</fullName>
    </recommendedName>
</protein>
<accession>A0A2I0KM21</accession>
<dbReference type="CDD" id="cd09272">
    <property type="entry name" value="RNase_HI_RT_Ty1"/>
    <property type="match status" value="1"/>
</dbReference>
<dbReference type="SUPFAM" id="SSF56672">
    <property type="entry name" value="DNA/RNA polymerases"/>
    <property type="match status" value="1"/>
</dbReference>
<dbReference type="InterPro" id="IPR013103">
    <property type="entry name" value="RVT_2"/>
</dbReference>
<feature type="transmembrane region" description="Helical" evidence="1">
    <location>
        <begin position="6"/>
        <end position="24"/>
    </location>
</feature>
<sequence length="261" mass="30160">MVLYLLPSLLYLAILWLSLFLLLCRNLRSLLGLVNTPLGEQRWRRGIWHYSRIIPGILSHYHLRRILLAAYLIKQKADDTIDRYKARLVAKGFNQREVVDYSETFSLLIKPVTIQTVLSIVVSSQWPIRSQWSIRQIDVKNAFLYGNITEEVYMAQSPNFIDTSHSSYVCRLRRSLYRLKQAPQVSQFMHCPTAIHWMAVKYILRYVKGTITYGLHIRPSSTSSIHGFSDADWAGNPDDRHSISGFVVFLGSNPVSWSSKK</sequence>
<organism evidence="3 4">
    <name type="scientific">Punica granatum</name>
    <name type="common">Pomegranate</name>
    <dbReference type="NCBI Taxonomy" id="22663"/>
    <lineage>
        <taxon>Eukaryota</taxon>
        <taxon>Viridiplantae</taxon>
        <taxon>Streptophyta</taxon>
        <taxon>Embryophyta</taxon>
        <taxon>Tracheophyta</taxon>
        <taxon>Spermatophyta</taxon>
        <taxon>Magnoliopsida</taxon>
        <taxon>eudicotyledons</taxon>
        <taxon>Gunneridae</taxon>
        <taxon>Pentapetalae</taxon>
        <taxon>rosids</taxon>
        <taxon>malvids</taxon>
        <taxon>Myrtales</taxon>
        <taxon>Lythraceae</taxon>
        <taxon>Punica</taxon>
    </lineage>
</organism>
<dbReference type="PANTHER" id="PTHR11439">
    <property type="entry name" value="GAG-POL-RELATED RETROTRANSPOSON"/>
    <property type="match status" value="1"/>
</dbReference>
<evidence type="ECO:0000313" key="3">
    <source>
        <dbReference type="EMBL" id="PKI69547.1"/>
    </source>
</evidence>
<evidence type="ECO:0000313" key="4">
    <source>
        <dbReference type="Proteomes" id="UP000233551"/>
    </source>
</evidence>
<evidence type="ECO:0000259" key="2">
    <source>
        <dbReference type="Pfam" id="PF07727"/>
    </source>
</evidence>
<keyword evidence="1" id="KW-0472">Membrane</keyword>
<reference evidence="3 4" key="1">
    <citation type="submission" date="2017-11" db="EMBL/GenBank/DDBJ databases">
        <title>De-novo sequencing of pomegranate (Punica granatum L.) genome.</title>
        <authorList>
            <person name="Akparov Z."/>
            <person name="Amiraslanov A."/>
            <person name="Hajiyeva S."/>
            <person name="Abbasov M."/>
            <person name="Kaur K."/>
            <person name="Hamwieh A."/>
            <person name="Solovyev V."/>
            <person name="Salamov A."/>
            <person name="Braich B."/>
            <person name="Kosarev P."/>
            <person name="Mahmoud A."/>
            <person name="Hajiyev E."/>
            <person name="Babayeva S."/>
            <person name="Izzatullayeva V."/>
            <person name="Mammadov A."/>
            <person name="Mammadov A."/>
            <person name="Sharifova S."/>
            <person name="Ojaghi J."/>
            <person name="Eynullazada K."/>
            <person name="Bayramov B."/>
            <person name="Abdulazimova A."/>
            <person name="Shahmuradov I."/>
        </authorList>
    </citation>
    <scope>NUCLEOTIDE SEQUENCE [LARGE SCALE GENOMIC DNA]</scope>
    <source>
        <strain evidence="4">cv. AG2017</strain>
        <tissue evidence="3">Leaf</tissue>
    </source>
</reference>
<feature type="domain" description="Reverse transcriptase Ty1/copia-type" evidence="2">
    <location>
        <begin position="71"/>
        <end position="185"/>
    </location>
</feature>